<reference evidence="1" key="1">
    <citation type="submission" date="2014-09" db="EMBL/GenBank/DDBJ databases">
        <authorList>
            <person name="Magalhaes I.L.F."/>
            <person name="Oliveira U."/>
            <person name="Santos F.R."/>
            <person name="Vidigal T.H.D.A."/>
            <person name="Brescovit A.D."/>
            <person name="Santos A.J."/>
        </authorList>
    </citation>
    <scope>NUCLEOTIDE SEQUENCE</scope>
    <source>
        <tissue evidence="1">Shoot tissue taken approximately 20 cm above the soil surface</tissue>
    </source>
</reference>
<reference evidence="1" key="2">
    <citation type="journal article" date="2015" name="Data Brief">
        <title>Shoot transcriptome of the giant reed, Arundo donax.</title>
        <authorList>
            <person name="Barrero R.A."/>
            <person name="Guerrero F.D."/>
            <person name="Moolhuijzen P."/>
            <person name="Goolsby J.A."/>
            <person name="Tidwell J."/>
            <person name="Bellgard S.E."/>
            <person name="Bellgard M.I."/>
        </authorList>
    </citation>
    <scope>NUCLEOTIDE SEQUENCE</scope>
    <source>
        <tissue evidence="1">Shoot tissue taken approximately 20 cm above the soil surface</tissue>
    </source>
</reference>
<dbReference type="EMBL" id="GBRH01216463">
    <property type="protein sequence ID" value="JAD81432.1"/>
    <property type="molecule type" value="Transcribed_RNA"/>
</dbReference>
<organism evidence="1">
    <name type="scientific">Arundo donax</name>
    <name type="common">Giant reed</name>
    <name type="synonym">Donax arundinaceus</name>
    <dbReference type="NCBI Taxonomy" id="35708"/>
    <lineage>
        <taxon>Eukaryota</taxon>
        <taxon>Viridiplantae</taxon>
        <taxon>Streptophyta</taxon>
        <taxon>Embryophyta</taxon>
        <taxon>Tracheophyta</taxon>
        <taxon>Spermatophyta</taxon>
        <taxon>Magnoliopsida</taxon>
        <taxon>Liliopsida</taxon>
        <taxon>Poales</taxon>
        <taxon>Poaceae</taxon>
        <taxon>PACMAD clade</taxon>
        <taxon>Arundinoideae</taxon>
        <taxon>Arundineae</taxon>
        <taxon>Arundo</taxon>
    </lineage>
</organism>
<name>A0A0A9DCF7_ARUDO</name>
<accession>A0A0A9DCF7</accession>
<protein>
    <submittedName>
        <fullName evidence="1">Uncharacterized protein</fullName>
    </submittedName>
</protein>
<dbReference type="AlphaFoldDB" id="A0A0A9DCF7"/>
<evidence type="ECO:0000313" key="1">
    <source>
        <dbReference type="EMBL" id="JAD81432.1"/>
    </source>
</evidence>
<sequence length="39" mass="4693">MVEYCRNWSTMGKSEKVQEISKPCSLVQQHSCRLRRHTR</sequence>
<proteinExistence type="predicted"/>